<dbReference type="Gene3D" id="1.10.357.10">
    <property type="entry name" value="Tetracycline Repressor, domain 2"/>
    <property type="match status" value="1"/>
</dbReference>
<dbReference type="GO" id="GO:0000976">
    <property type="term" value="F:transcription cis-regulatory region binding"/>
    <property type="evidence" value="ECO:0007669"/>
    <property type="project" value="TreeGrafter"/>
</dbReference>
<dbReference type="InterPro" id="IPR050109">
    <property type="entry name" value="HTH-type_TetR-like_transc_reg"/>
</dbReference>
<dbReference type="PRINTS" id="PR00455">
    <property type="entry name" value="HTHTETR"/>
</dbReference>
<dbReference type="InterPro" id="IPR001647">
    <property type="entry name" value="HTH_TetR"/>
</dbReference>
<dbReference type="SUPFAM" id="SSF48498">
    <property type="entry name" value="Tetracyclin repressor-like, C-terminal domain"/>
    <property type="match status" value="1"/>
</dbReference>
<keyword evidence="1" id="KW-0805">Transcription regulation</keyword>
<accession>A0A3E0VNB3</accession>
<feature type="domain" description="HTH tetR-type" evidence="5">
    <location>
        <begin position="19"/>
        <end position="78"/>
    </location>
</feature>
<dbReference type="PANTHER" id="PTHR30055:SF234">
    <property type="entry name" value="HTH-TYPE TRANSCRIPTIONAL REGULATOR BETI"/>
    <property type="match status" value="1"/>
</dbReference>
<evidence type="ECO:0000256" key="2">
    <source>
        <dbReference type="ARBA" id="ARBA00023125"/>
    </source>
</evidence>
<dbReference type="EMBL" id="NBWZ01000001">
    <property type="protein sequence ID" value="RFA11165.1"/>
    <property type="molecule type" value="Genomic_DNA"/>
</dbReference>
<keyword evidence="3" id="KW-0804">Transcription</keyword>
<dbReference type="GO" id="GO:0003700">
    <property type="term" value="F:DNA-binding transcription factor activity"/>
    <property type="evidence" value="ECO:0007669"/>
    <property type="project" value="TreeGrafter"/>
</dbReference>
<dbReference type="Pfam" id="PF00440">
    <property type="entry name" value="TetR_N"/>
    <property type="match status" value="1"/>
</dbReference>
<evidence type="ECO:0000256" key="1">
    <source>
        <dbReference type="ARBA" id="ARBA00023015"/>
    </source>
</evidence>
<dbReference type="Pfam" id="PF21597">
    <property type="entry name" value="TetR_C_43"/>
    <property type="match status" value="1"/>
</dbReference>
<dbReference type="AlphaFoldDB" id="A0A3E0VNB3"/>
<dbReference type="SUPFAM" id="SSF46689">
    <property type="entry name" value="Homeodomain-like"/>
    <property type="match status" value="1"/>
</dbReference>
<feature type="DNA-binding region" description="H-T-H motif" evidence="4">
    <location>
        <begin position="41"/>
        <end position="60"/>
    </location>
</feature>
<evidence type="ECO:0000313" key="6">
    <source>
        <dbReference type="EMBL" id="RFA11165.1"/>
    </source>
</evidence>
<evidence type="ECO:0000259" key="5">
    <source>
        <dbReference type="PROSITE" id="PS50977"/>
    </source>
</evidence>
<evidence type="ECO:0000313" key="7">
    <source>
        <dbReference type="Proteomes" id="UP000256486"/>
    </source>
</evidence>
<name>A0A3E0VNB3_9MICO</name>
<reference evidence="6 7" key="1">
    <citation type="submission" date="2017-04" db="EMBL/GenBank/DDBJ databases">
        <title>Comparative genome analysis of Subtercola boreus.</title>
        <authorList>
            <person name="Cho Y.-J."/>
            <person name="Cho A."/>
            <person name="Kim O.-S."/>
            <person name="Lee J.-I."/>
        </authorList>
    </citation>
    <scope>NUCLEOTIDE SEQUENCE [LARGE SCALE GENOMIC DNA]</scope>
    <source>
        <strain evidence="6 7">K300</strain>
    </source>
</reference>
<organism evidence="6 7">
    <name type="scientific">Subtercola boreus</name>
    <dbReference type="NCBI Taxonomy" id="120213"/>
    <lineage>
        <taxon>Bacteria</taxon>
        <taxon>Bacillati</taxon>
        <taxon>Actinomycetota</taxon>
        <taxon>Actinomycetes</taxon>
        <taxon>Micrococcales</taxon>
        <taxon>Microbacteriaceae</taxon>
        <taxon>Subtercola</taxon>
    </lineage>
</organism>
<protein>
    <submittedName>
        <fullName evidence="6">TetR family transcriptional regulator</fullName>
    </submittedName>
</protein>
<dbReference type="OrthoDB" id="3192968at2"/>
<dbReference type="InterPro" id="IPR036271">
    <property type="entry name" value="Tet_transcr_reg_TetR-rel_C_sf"/>
</dbReference>
<dbReference type="InterPro" id="IPR049445">
    <property type="entry name" value="TetR_SbtR-like_C"/>
</dbReference>
<evidence type="ECO:0000256" key="4">
    <source>
        <dbReference type="PROSITE-ProRule" id="PRU00335"/>
    </source>
</evidence>
<proteinExistence type="predicted"/>
<dbReference type="PROSITE" id="PS50977">
    <property type="entry name" value="HTH_TETR_2"/>
    <property type="match status" value="1"/>
</dbReference>
<keyword evidence="7" id="KW-1185">Reference proteome</keyword>
<gene>
    <name evidence="6" type="ORF">B7R54_08180</name>
</gene>
<dbReference type="PANTHER" id="PTHR30055">
    <property type="entry name" value="HTH-TYPE TRANSCRIPTIONAL REGULATOR RUTR"/>
    <property type="match status" value="1"/>
</dbReference>
<dbReference type="InterPro" id="IPR009057">
    <property type="entry name" value="Homeodomain-like_sf"/>
</dbReference>
<sequence length="205" mass="22359">MSQIHTAAHASPVLRADAAENRESLLDAARALFAERGLDVPMRVVAREAGVGPATLYRRFPTRASLIEAAFADEMRLCREIVEDASADRDPWRGFCMFLRRIGELNARNQGFTEAFLSTFPASEEIAAHRVSMLRSLAGLCRRAQAAGALRADAGVDDLVLILQAGRGVTATTPERRVLAARRFAELAIDAFRATPPGLRDGDDR</sequence>
<keyword evidence="2 4" id="KW-0238">DNA-binding</keyword>
<evidence type="ECO:0000256" key="3">
    <source>
        <dbReference type="ARBA" id="ARBA00023163"/>
    </source>
</evidence>
<comment type="caution">
    <text evidence="6">The sequence shown here is derived from an EMBL/GenBank/DDBJ whole genome shotgun (WGS) entry which is preliminary data.</text>
</comment>
<dbReference type="Proteomes" id="UP000256486">
    <property type="component" value="Unassembled WGS sequence"/>
</dbReference>